<dbReference type="Gene3D" id="3.40.1350.10">
    <property type="match status" value="1"/>
</dbReference>
<keyword evidence="3" id="KW-0378">Hydrolase</keyword>
<feature type="domain" description="Novel STAND NTPase 3" evidence="2">
    <location>
        <begin position="175"/>
        <end position="332"/>
    </location>
</feature>
<dbReference type="Pfam" id="PF04471">
    <property type="entry name" value="Mrr_cat"/>
    <property type="match status" value="1"/>
</dbReference>
<dbReference type="Gene3D" id="3.40.50.300">
    <property type="entry name" value="P-loop containing nucleotide triphosphate hydrolases"/>
    <property type="match status" value="1"/>
</dbReference>
<dbReference type="GO" id="GO:0003677">
    <property type="term" value="F:DNA binding"/>
    <property type="evidence" value="ECO:0007669"/>
    <property type="project" value="InterPro"/>
</dbReference>
<gene>
    <name evidence="3" type="ORF">GAB14E_0741</name>
</gene>
<dbReference type="OrthoDB" id="9806903at2"/>
<evidence type="ECO:0000313" key="4">
    <source>
        <dbReference type="Proteomes" id="UP000029868"/>
    </source>
</evidence>
<dbReference type="PATRIC" id="fig|28229.3.peg.4687"/>
<evidence type="ECO:0000313" key="3">
    <source>
        <dbReference type="EMBL" id="KGJ86468.1"/>
    </source>
</evidence>
<dbReference type="InterPro" id="IPR049050">
    <property type="entry name" value="nSTAND3"/>
</dbReference>
<keyword evidence="3" id="KW-0255">Endonuclease</keyword>
<dbReference type="GO" id="GO:0004519">
    <property type="term" value="F:endonuclease activity"/>
    <property type="evidence" value="ECO:0007669"/>
    <property type="project" value="UniProtKB-KW"/>
</dbReference>
<keyword evidence="3" id="KW-0540">Nuclease</keyword>
<dbReference type="Pfam" id="PF20720">
    <property type="entry name" value="nSTAND3"/>
    <property type="match status" value="1"/>
</dbReference>
<evidence type="ECO:0000259" key="2">
    <source>
        <dbReference type="Pfam" id="PF20720"/>
    </source>
</evidence>
<dbReference type="SUPFAM" id="SSF52540">
    <property type="entry name" value="P-loop containing nucleoside triphosphate hydrolases"/>
    <property type="match status" value="1"/>
</dbReference>
<feature type="domain" description="Restriction endonuclease type IV Mrr" evidence="1">
    <location>
        <begin position="8"/>
        <end position="98"/>
    </location>
</feature>
<dbReference type="GO" id="GO:0009307">
    <property type="term" value="P:DNA restriction-modification system"/>
    <property type="evidence" value="ECO:0007669"/>
    <property type="project" value="InterPro"/>
</dbReference>
<dbReference type="InterPro" id="IPR007560">
    <property type="entry name" value="Restrct_endonuc_IV_Mrr"/>
</dbReference>
<evidence type="ECO:0000259" key="1">
    <source>
        <dbReference type="Pfam" id="PF04471"/>
    </source>
</evidence>
<dbReference type="AlphaFoldDB" id="A0A099KA18"/>
<dbReference type="Proteomes" id="UP000029868">
    <property type="component" value="Unassembled WGS sequence"/>
</dbReference>
<dbReference type="InterPro" id="IPR011856">
    <property type="entry name" value="tRNA_endonuc-like_dom_sf"/>
</dbReference>
<dbReference type="InterPro" id="IPR027417">
    <property type="entry name" value="P-loop_NTPase"/>
</dbReference>
<name>A0A099KA18_COLPS</name>
<protein>
    <submittedName>
        <fullName evidence="3">Restriction endonuclease</fullName>
    </submittedName>
</protein>
<reference evidence="3 4" key="1">
    <citation type="submission" date="2014-08" db="EMBL/GenBank/DDBJ databases">
        <title>Genomic and Phenotypic Diversity of Colwellia psychrerythraea strains from Disparate Marine Basins.</title>
        <authorList>
            <person name="Techtmann S.M."/>
            <person name="Stelling S.C."/>
            <person name="Utturkar S.M."/>
            <person name="Alshibli N."/>
            <person name="Harris A."/>
            <person name="Brown S.D."/>
            <person name="Hazen T.C."/>
        </authorList>
    </citation>
    <scope>NUCLEOTIDE SEQUENCE [LARGE SCALE GENOMIC DNA]</scope>
    <source>
        <strain evidence="3 4">GAB14E</strain>
    </source>
</reference>
<dbReference type="RefSeq" id="WP_052094154.1">
    <property type="nucleotide sequence ID" value="NZ_JQEC01000075.1"/>
</dbReference>
<sequence>MSDYDFSSLNDKEFEDLSADLLTCYFGSRVERFKVGRDGGVDGRFFSSEGDEVIIQCKHWIKSGIAALIRSIEKTEADKVRKLNPKRYVFVTSLELSRDNKIKIKSLLSPYILSESDVFGSEDLNDILSNNIKVERKHYKLWISSTNVLQTILNSAIIGRSKHKLEEIIEESCRYVVTQSHTQAIEKLENIHSVIITGSPGVGKTSLADQLCQYYTAKGFEFCFIENSLNEAEDIYNDESKQVFYFDDFLGRNFLLALNSHQDSHVINFIKRIERDKKKRFVLTSRSNILNQGKRLSDLFDIKKVDRNEYELSISSLTDIDKAKILYNHIWFGDLNEEYIDQIYEEKRYLQIIKHKNFNPRLISFITDQHRLSNINSNQYWEYIDKTLSNPKDIWKNVFEIQVDDICKHIVIAVSLHGQSLSEKELTSLYGEILSSNLSLTSRKDYESVIKLLVGALLNRSVLDKEKISYDLFNPSIADFVISNYLTDFNYIDQLLLCLKTPQSIYNLNSLMTSGVIEQQYFCNILESQLLSLSKSHKANEIDSYKLRILASASSRLSPQDDVIEYIQCLVKSALISGPCSYGYDYFEFINWSLSLGYINSADSAFQKQLNSWVYEYEKDMDEFIPISNLVSTVELSPASLTAKLKEEYLEYLSDGITSDVIEEGILNDEYEKYTNDYPQLEDYISERFSELGISFEQADVDYVKDCCDIDDIIQSNINSAMYEDDGYDQYRDQGYSMESSTDAIDDLFER</sequence>
<accession>A0A099KA18</accession>
<comment type="caution">
    <text evidence="3">The sequence shown here is derived from an EMBL/GenBank/DDBJ whole genome shotgun (WGS) entry which is preliminary data.</text>
</comment>
<dbReference type="EMBL" id="JQEC01000075">
    <property type="protein sequence ID" value="KGJ86468.1"/>
    <property type="molecule type" value="Genomic_DNA"/>
</dbReference>
<organism evidence="3 4">
    <name type="scientific">Colwellia psychrerythraea</name>
    <name type="common">Vibrio psychroerythus</name>
    <dbReference type="NCBI Taxonomy" id="28229"/>
    <lineage>
        <taxon>Bacteria</taxon>
        <taxon>Pseudomonadati</taxon>
        <taxon>Pseudomonadota</taxon>
        <taxon>Gammaproteobacteria</taxon>
        <taxon>Alteromonadales</taxon>
        <taxon>Colwelliaceae</taxon>
        <taxon>Colwellia</taxon>
    </lineage>
</organism>
<proteinExistence type="predicted"/>